<feature type="chain" id="PRO_5012322111" evidence="2">
    <location>
        <begin position="22"/>
        <end position="641"/>
    </location>
</feature>
<comment type="caution">
    <text evidence="3">The sequence shown here is derived from an EMBL/GenBank/DDBJ whole genome shotgun (WGS) entry which is preliminary data.</text>
</comment>
<reference evidence="3 4" key="1">
    <citation type="submission" date="2016-02" db="EMBL/GenBank/DDBJ databases">
        <title>Genome analysis of coral dinoflagellate symbionts highlights evolutionary adaptations to a symbiotic lifestyle.</title>
        <authorList>
            <person name="Aranda M."/>
            <person name="Li Y."/>
            <person name="Liew Y.J."/>
            <person name="Baumgarten S."/>
            <person name="Simakov O."/>
            <person name="Wilson M."/>
            <person name="Piel J."/>
            <person name="Ashoor H."/>
            <person name="Bougouffa S."/>
            <person name="Bajic V.B."/>
            <person name="Ryu T."/>
            <person name="Ravasi T."/>
            <person name="Bayer T."/>
            <person name="Micklem G."/>
            <person name="Kim H."/>
            <person name="Bhak J."/>
            <person name="Lajeunesse T.C."/>
            <person name="Voolstra C.R."/>
        </authorList>
    </citation>
    <scope>NUCLEOTIDE SEQUENCE [LARGE SCALE GENOMIC DNA]</scope>
    <source>
        <strain evidence="3 4">CCMP2467</strain>
    </source>
</reference>
<proteinExistence type="predicted"/>
<accession>A0A1Q9C0Q2</accession>
<keyword evidence="2" id="KW-0732">Signal</keyword>
<sequence>MLGLVMFAIVAAAGGTGTTSAGSCYNMTTHAVSCNMSEVDCSSPHMWYGPGYVSPRSGCCHCEASCANTSGHCTYYDAVEDPQENWGCYEHAARQCDCLVSEAGCTAKGTGHTWTSGCTSCASQGSCYDMTSHEISCDVPETSCSSPNMWYAPGYVSPRSGCCHCRASCKEPADNCTYYDAVEDPQENWGCYEHAAHQCDCLVSEAGCTAKGAGHTWTSGCTSCASQGSCYDMTSHEISCDVPQTSCSSPNMWYAPGYVSPRSGCCHCRASCKEPADNCSYSDAEAQTQRNWGCYDSSTNACDCDTTEAECSGSWTQSCRSCNGEVSTSSAGRPRGFVVALLVLLYSFFAAEANTGTGCYDIETHRCDCTVTETECLAQQGHWTDTCRSCDSTTNEQHPDCQRQYSWGCFDEASHACQCTVSERACDTAAGKFWTHECWSCCHGSAWGCFVPGNGPESGCHCNLYEGACALDFPDATWSHQCFECEEDSVQKDVEAAVDDGGVGVAVAVSVSVTVVVIAACIGTYCLWAKMRKPKPVNEPYNSPQFNQSDVVVGLAVPEEEAARFKFQRHRTWKARAMQKYYVKQADGTLTCHYGTVPGAGAPPAAVPAALAAVPRASVAAAPVAPVMQHSPVAKISEQDV</sequence>
<dbReference type="EMBL" id="LSRX01002008">
    <property type="protein sequence ID" value="OLP76498.1"/>
    <property type="molecule type" value="Genomic_DNA"/>
</dbReference>
<keyword evidence="1" id="KW-0812">Transmembrane</keyword>
<gene>
    <name evidence="3" type="ORF">AK812_SmicGene43558</name>
</gene>
<protein>
    <submittedName>
        <fullName evidence="3">Uncharacterized protein</fullName>
    </submittedName>
</protein>
<name>A0A1Q9C0Q2_SYMMI</name>
<evidence type="ECO:0000256" key="1">
    <source>
        <dbReference type="SAM" id="Phobius"/>
    </source>
</evidence>
<feature type="non-terminal residue" evidence="3">
    <location>
        <position position="641"/>
    </location>
</feature>
<keyword evidence="1" id="KW-1133">Transmembrane helix</keyword>
<keyword evidence="1" id="KW-0472">Membrane</keyword>
<feature type="transmembrane region" description="Helical" evidence="1">
    <location>
        <begin position="503"/>
        <end position="528"/>
    </location>
</feature>
<keyword evidence="4" id="KW-1185">Reference proteome</keyword>
<evidence type="ECO:0000256" key="2">
    <source>
        <dbReference type="SAM" id="SignalP"/>
    </source>
</evidence>
<evidence type="ECO:0000313" key="4">
    <source>
        <dbReference type="Proteomes" id="UP000186817"/>
    </source>
</evidence>
<feature type="signal peptide" evidence="2">
    <location>
        <begin position="1"/>
        <end position="21"/>
    </location>
</feature>
<dbReference type="AlphaFoldDB" id="A0A1Q9C0Q2"/>
<dbReference type="Proteomes" id="UP000186817">
    <property type="component" value="Unassembled WGS sequence"/>
</dbReference>
<dbReference type="OrthoDB" id="424101at2759"/>
<organism evidence="3 4">
    <name type="scientific">Symbiodinium microadriaticum</name>
    <name type="common">Dinoflagellate</name>
    <name type="synonym">Zooxanthella microadriatica</name>
    <dbReference type="NCBI Taxonomy" id="2951"/>
    <lineage>
        <taxon>Eukaryota</taxon>
        <taxon>Sar</taxon>
        <taxon>Alveolata</taxon>
        <taxon>Dinophyceae</taxon>
        <taxon>Suessiales</taxon>
        <taxon>Symbiodiniaceae</taxon>
        <taxon>Symbiodinium</taxon>
    </lineage>
</organism>
<evidence type="ECO:0000313" key="3">
    <source>
        <dbReference type="EMBL" id="OLP76498.1"/>
    </source>
</evidence>